<evidence type="ECO:0000313" key="2">
    <source>
        <dbReference type="Proteomes" id="UP000315017"/>
    </source>
</evidence>
<sequence>MIDPHLVSLHYQLETQATIKFDDPPPLDGNQTEFAYRLESGRLTVMMKQHCATEEAARNIVEPFLRSWELDFAIRRNSRAITFLFEKSEIIDLAPLPPDGSVRCIAGTAHLTLTAYAPTVVAGFKDYPEPPTNFKASSDVENMWFRYARFLEDREPLLSMAYACLTVIEGSTGLKGNQGARDGAARMYAVDRQVLKHLGELVSTKGGPAEARKFDAGATLQELTNAERGWVAAAVRLLIRRKGEYDANPGSTLTQLTMGDIQ</sequence>
<proteinExistence type="predicted"/>
<protein>
    <submittedName>
        <fullName evidence="1">Uncharacterized protein</fullName>
    </submittedName>
</protein>
<dbReference type="EMBL" id="CP036274">
    <property type="protein sequence ID" value="QDU31085.1"/>
    <property type="molecule type" value="Genomic_DNA"/>
</dbReference>
<dbReference type="AlphaFoldDB" id="A0A517YLH9"/>
<organism evidence="1 2">
    <name type="scientific">Anatilimnocola aggregata</name>
    <dbReference type="NCBI Taxonomy" id="2528021"/>
    <lineage>
        <taxon>Bacteria</taxon>
        <taxon>Pseudomonadati</taxon>
        <taxon>Planctomycetota</taxon>
        <taxon>Planctomycetia</taxon>
        <taxon>Pirellulales</taxon>
        <taxon>Pirellulaceae</taxon>
        <taxon>Anatilimnocola</taxon>
    </lineage>
</organism>
<dbReference type="Proteomes" id="UP000315017">
    <property type="component" value="Chromosome"/>
</dbReference>
<dbReference type="OrthoDB" id="9255780at2"/>
<name>A0A517YLH9_9BACT</name>
<keyword evidence="2" id="KW-1185">Reference proteome</keyword>
<dbReference type="RefSeq" id="WP_145097633.1">
    <property type="nucleotide sequence ID" value="NZ_CP036274.1"/>
</dbReference>
<gene>
    <name evidence="1" type="ORF">ETAA8_62380</name>
</gene>
<accession>A0A517YLH9</accession>
<reference evidence="1 2" key="1">
    <citation type="submission" date="2019-02" db="EMBL/GenBank/DDBJ databases">
        <title>Deep-cultivation of Planctomycetes and their phenomic and genomic characterization uncovers novel biology.</title>
        <authorList>
            <person name="Wiegand S."/>
            <person name="Jogler M."/>
            <person name="Boedeker C."/>
            <person name="Pinto D."/>
            <person name="Vollmers J."/>
            <person name="Rivas-Marin E."/>
            <person name="Kohn T."/>
            <person name="Peeters S.H."/>
            <person name="Heuer A."/>
            <person name="Rast P."/>
            <person name="Oberbeckmann S."/>
            <person name="Bunk B."/>
            <person name="Jeske O."/>
            <person name="Meyerdierks A."/>
            <person name="Storesund J.E."/>
            <person name="Kallscheuer N."/>
            <person name="Luecker S."/>
            <person name="Lage O.M."/>
            <person name="Pohl T."/>
            <person name="Merkel B.J."/>
            <person name="Hornburger P."/>
            <person name="Mueller R.-W."/>
            <person name="Bruemmer F."/>
            <person name="Labrenz M."/>
            <person name="Spormann A.M."/>
            <person name="Op den Camp H."/>
            <person name="Overmann J."/>
            <person name="Amann R."/>
            <person name="Jetten M.S.M."/>
            <person name="Mascher T."/>
            <person name="Medema M.H."/>
            <person name="Devos D.P."/>
            <person name="Kaster A.-K."/>
            <person name="Ovreas L."/>
            <person name="Rohde M."/>
            <person name="Galperin M.Y."/>
            <person name="Jogler C."/>
        </authorList>
    </citation>
    <scope>NUCLEOTIDE SEQUENCE [LARGE SCALE GENOMIC DNA]</scope>
    <source>
        <strain evidence="1 2">ETA_A8</strain>
    </source>
</reference>
<evidence type="ECO:0000313" key="1">
    <source>
        <dbReference type="EMBL" id="QDU31085.1"/>
    </source>
</evidence>
<dbReference type="KEGG" id="aagg:ETAA8_62380"/>